<comment type="caution">
    <text evidence="3">The sequence shown here is derived from an EMBL/GenBank/DDBJ whole genome shotgun (WGS) entry which is preliminary data.</text>
</comment>
<feature type="transmembrane region" description="Helical" evidence="1">
    <location>
        <begin position="6"/>
        <end position="27"/>
    </location>
</feature>
<keyword evidence="1" id="KW-0472">Membrane</keyword>
<dbReference type="InterPro" id="IPR048273">
    <property type="entry name" value="Luciferase"/>
</dbReference>
<accession>W9VUA8</accession>
<evidence type="ECO:0000313" key="3">
    <source>
        <dbReference type="EMBL" id="EXJ59153.1"/>
    </source>
</evidence>
<dbReference type="GeneID" id="19181161"/>
<evidence type="ECO:0000256" key="1">
    <source>
        <dbReference type="SAM" id="Phobius"/>
    </source>
</evidence>
<protein>
    <recommendedName>
        <fullName evidence="2">Luciferase domain-containing protein</fullName>
    </recommendedName>
</protein>
<dbReference type="VEuPathDB" id="FungiDB:A1O7_06584"/>
<keyword evidence="4" id="KW-1185">Reference proteome</keyword>
<dbReference type="EMBL" id="AMGW01000004">
    <property type="protein sequence ID" value="EXJ59153.1"/>
    <property type="molecule type" value="Genomic_DNA"/>
</dbReference>
<dbReference type="STRING" id="1182544.W9VUA8"/>
<evidence type="ECO:0000259" key="2">
    <source>
        <dbReference type="Pfam" id="PF17648"/>
    </source>
</evidence>
<dbReference type="AlphaFoldDB" id="W9VUA8"/>
<dbReference type="PANTHER" id="PTHR38695:SF1">
    <property type="entry name" value="AMINO ACID PERMEASE_ SLC12A DOMAIN-CONTAINING PROTEIN"/>
    <property type="match status" value="1"/>
</dbReference>
<dbReference type="HOGENOM" id="CLU_063954_1_0_1"/>
<sequence>MALLCGPNFFYMTASILIGSAIITYLLKFIQLDIRPFMSTKPGKIIETTATKVCERVVDMLAISDPLTPPSSSITRSSRGYLETLPLRRGSRPEVQGISSPVQRSQLPPWEQKNVQDRLRNLIIEIPEKCPVSTYLGRSTFEPASPTSLYARHRAFNETQYYGEIISANTEDGFIHSSLHPSDVRVVIEKGWGQRHPLSGRLTARLTGLVDANQPSPVEGSKVLLYAPRNNEDLDVIGKILNAAVWWVGGIDNSFDNEQVVGSTEW</sequence>
<dbReference type="OrthoDB" id="5358398at2759"/>
<evidence type="ECO:0000313" key="4">
    <source>
        <dbReference type="Proteomes" id="UP000019473"/>
    </source>
</evidence>
<dbReference type="InterPro" id="IPR040841">
    <property type="entry name" value="Luciferase_dom"/>
</dbReference>
<keyword evidence="1" id="KW-0812">Transmembrane</keyword>
<name>W9VUA8_9EURO</name>
<feature type="domain" description="Luciferase" evidence="2">
    <location>
        <begin position="170"/>
        <end position="244"/>
    </location>
</feature>
<keyword evidence="1" id="KW-1133">Transmembrane helix</keyword>
<reference evidence="3 4" key="1">
    <citation type="submission" date="2013-03" db="EMBL/GenBank/DDBJ databases">
        <title>The Genome Sequence of Cladophialophora yegresii CBS 114405.</title>
        <authorList>
            <consortium name="The Broad Institute Genomics Platform"/>
            <person name="Cuomo C."/>
            <person name="de Hoog S."/>
            <person name="Gorbushina A."/>
            <person name="Walker B."/>
            <person name="Young S.K."/>
            <person name="Zeng Q."/>
            <person name="Gargeya S."/>
            <person name="Fitzgerald M."/>
            <person name="Haas B."/>
            <person name="Abouelleil A."/>
            <person name="Allen A.W."/>
            <person name="Alvarado L."/>
            <person name="Arachchi H.M."/>
            <person name="Berlin A.M."/>
            <person name="Chapman S.B."/>
            <person name="Gainer-Dewar J."/>
            <person name="Goldberg J."/>
            <person name="Griggs A."/>
            <person name="Gujja S."/>
            <person name="Hansen M."/>
            <person name="Howarth C."/>
            <person name="Imamovic A."/>
            <person name="Ireland A."/>
            <person name="Larimer J."/>
            <person name="McCowan C."/>
            <person name="Murphy C."/>
            <person name="Pearson M."/>
            <person name="Poon T.W."/>
            <person name="Priest M."/>
            <person name="Roberts A."/>
            <person name="Saif S."/>
            <person name="Shea T."/>
            <person name="Sisk P."/>
            <person name="Sykes S."/>
            <person name="Wortman J."/>
            <person name="Nusbaum C."/>
            <person name="Birren B."/>
        </authorList>
    </citation>
    <scope>NUCLEOTIDE SEQUENCE [LARGE SCALE GENOMIC DNA]</scope>
    <source>
        <strain evidence="3 4">CBS 114405</strain>
    </source>
</reference>
<dbReference type="Proteomes" id="UP000019473">
    <property type="component" value="Unassembled WGS sequence"/>
</dbReference>
<gene>
    <name evidence="3" type="ORF">A1O7_06584</name>
</gene>
<dbReference type="PANTHER" id="PTHR38695">
    <property type="entry name" value="AMINO ACID PERMEASE_ SLC12A DOMAIN-CONTAINING PROTEIN"/>
    <property type="match status" value="1"/>
</dbReference>
<organism evidence="3 4">
    <name type="scientific">Cladophialophora yegresii CBS 114405</name>
    <dbReference type="NCBI Taxonomy" id="1182544"/>
    <lineage>
        <taxon>Eukaryota</taxon>
        <taxon>Fungi</taxon>
        <taxon>Dikarya</taxon>
        <taxon>Ascomycota</taxon>
        <taxon>Pezizomycotina</taxon>
        <taxon>Eurotiomycetes</taxon>
        <taxon>Chaetothyriomycetidae</taxon>
        <taxon>Chaetothyriales</taxon>
        <taxon>Herpotrichiellaceae</taxon>
        <taxon>Cladophialophora</taxon>
    </lineage>
</organism>
<dbReference type="Pfam" id="PF17648">
    <property type="entry name" value="Luciferase"/>
    <property type="match status" value="1"/>
</dbReference>
<proteinExistence type="predicted"/>
<dbReference type="RefSeq" id="XP_007758776.1">
    <property type="nucleotide sequence ID" value="XM_007760586.1"/>
</dbReference>